<evidence type="ECO:0000313" key="13">
    <source>
        <dbReference type="EMBL" id="NDW23008.1"/>
    </source>
</evidence>
<evidence type="ECO:0000256" key="3">
    <source>
        <dbReference type="ARBA" id="ARBA00022723"/>
    </source>
</evidence>
<evidence type="ECO:0000259" key="11">
    <source>
        <dbReference type="Pfam" id="PF02581"/>
    </source>
</evidence>
<comment type="pathway">
    <text evidence="1 10">Cofactor biosynthesis; thiamine diphosphate biosynthesis; thiamine phosphate from 4-amino-2-methyl-5-diphosphomethylpyrimidine and 4-methyl-5-(2-phosphoethyl)-thiazole: step 1/1.</text>
</comment>
<keyword evidence="5 9" id="KW-0784">Thiamine biosynthesis</keyword>
<dbReference type="PANTHER" id="PTHR20858">
    <property type="entry name" value="PHOSPHOMETHYLPYRIMIDINE KINASE"/>
    <property type="match status" value="1"/>
</dbReference>
<dbReference type="CDD" id="cd00564">
    <property type="entry name" value="TMP_TenI"/>
    <property type="match status" value="1"/>
</dbReference>
<protein>
    <recommendedName>
        <fullName evidence="9">Thiamine-phosphate synthase</fullName>
        <ecNumber evidence="9">2.5.1.3</ecNumber>
    </recommendedName>
    <alternativeName>
        <fullName evidence="9">Thiamine-phosphate pyrophosphorylase</fullName>
    </alternativeName>
</protein>
<reference evidence="13 14" key="1">
    <citation type="submission" date="2020-01" db="EMBL/GenBank/DDBJ databases">
        <title>Genomes of bacteria type strains.</title>
        <authorList>
            <person name="Chen J."/>
            <person name="Zhu S."/>
            <person name="Yang J."/>
        </authorList>
    </citation>
    <scope>NUCLEOTIDE SEQUENCE [LARGE SCALE GENOMIC DNA]</scope>
    <source>
        <strain evidence="13 14">LMG 22958</strain>
    </source>
</reference>
<dbReference type="GO" id="GO:0004789">
    <property type="term" value="F:thiamine-phosphate diphosphorylase activity"/>
    <property type="evidence" value="ECO:0007669"/>
    <property type="project" value="UniProtKB-EC"/>
</dbReference>
<evidence type="ECO:0000256" key="5">
    <source>
        <dbReference type="ARBA" id="ARBA00022977"/>
    </source>
</evidence>
<evidence type="ECO:0000256" key="6">
    <source>
        <dbReference type="ARBA" id="ARBA00047334"/>
    </source>
</evidence>
<dbReference type="InterPro" id="IPR022998">
    <property type="entry name" value="ThiamineP_synth_TenI"/>
</dbReference>
<keyword evidence="4" id="KW-0460">Magnesium</keyword>
<dbReference type="RefSeq" id="WP_163112668.1">
    <property type="nucleotide sequence ID" value="NZ_JAAAWP010000013.1"/>
</dbReference>
<dbReference type="EC" id="2.5.1.3" evidence="9"/>
<dbReference type="GO" id="GO:0009228">
    <property type="term" value="P:thiamine biosynthetic process"/>
    <property type="evidence" value="ECO:0007669"/>
    <property type="project" value="UniProtKB-KW"/>
</dbReference>
<comment type="similarity">
    <text evidence="9">Belongs to the thiamine-phosphate synthase family.</text>
</comment>
<evidence type="ECO:0000256" key="2">
    <source>
        <dbReference type="ARBA" id="ARBA00022679"/>
    </source>
</evidence>
<keyword evidence="14" id="KW-1185">Reference proteome</keyword>
<dbReference type="GO" id="GO:0008972">
    <property type="term" value="F:phosphomethylpyrimidine kinase activity"/>
    <property type="evidence" value="ECO:0007669"/>
    <property type="project" value="TreeGrafter"/>
</dbReference>
<dbReference type="PANTHER" id="PTHR20858:SF17">
    <property type="entry name" value="HYDROXYMETHYLPYRIMIDINE_PHOSPHOMETHYLPYRIMIDINE KINASE THI20-RELATED"/>
    <property type="match status" value="1"/>
</dbReference>
<dbReference type="UniPathway" id="UPA00060">
    <property type="reaction ID" value="UER00138"/>
</dbReference>
<dbReference type="InterPro" id="IPR034291">
    <property type="entry name" value="TMP_synthase"/>
</dbReference>
<dbReference type="InterPro" id="IPR036206">
    <property type="entry name" value="ThiamineP_synth_sf"/>
</dbReference>
<comment type="catalytic activity">
    <reaction evidence="7 9">
        <text>2-(2-carboxy-4-methylthiazol-5-yl)ethyl phosphate + 4-amino-2-methyl-5-(diphosphooxymethyl)pyrimidine + 2 H(+) = thiamine phosphate + CO2 + diphosphate</text>
        <dbReference type="Rhea" id="RHEA:47848"/>
        <dbReference type="ChEBI" id="CHEBI:15378"/>
        <dbReference type="ChEBI" id="CHEBI:16526"/>
        <dbReference type="ChEBI" id="CHEBI:33019"/>
        <dbReference type="ChEBI" id="CHEBI:37575"/>
        <dbReference type="ChEBI" id="CHEBI:57841"/>
        <dbReference type="ChEBI" id="CHEBI:62890"/>
        <dbReference type="EC" id="2.5.1.3"/>
    </reaction>
</comment>
<feature type="domain" description="Thiamine phosphate synthase/TenI" evidence="11">
    <location>
        <begin position="349"/>
        <end position="522"/>
    </location>
</feature>
<dbReference type="NCBIfam" id="TIGR00693">
    <property type="entry name" value="thiE"/>
    <property type="match status" value="1"/>
</dbReference>
<feature type="domain" description="Pyridoxamine kinase/Phosphomethylpyrimidine kinase" evidence="12">
    <location>
        <begin position="27"/>
        <end position="277"/>
    </location>
</feature>
<dbReference type="InterPro" id="IPR013785">
    <property type="entry name" value="Aldolase_TIM"/>
</dbReference>
<dbReference type="SUPFAM" id="SSF53613">
    <property type="entry name" value="Ribokinase-like"/>
    <property type="match status" value="1"/>
</dbReference>
<evidence type="ECO:0000256" key="10">
    <source>
        <dbReference type="RuleBase" id="RU004253"/>
    </source>
</evidence>
<dbReference type="FunFam" id="3.20.20.70:FF:000064">
    <property type="entry name" value="Thiamine-phosphate synthase"/>
    <property type="match status" value="1"/>
</dbReference>
<dbReference type="GO" id="GO:0046872">
    <property type="term" value="F:metal ion binding"/>
    <property type="evidence" value="ECO:0007669"/>
    <property type="project" value="UniProtKB-KW"/>
</dbReference>
<sequence length="542" mass="58436">MTESTLFNSTSNSPLHAPTVWCVGGTDSSGGAGVTRDLATLCDLGVRGCVIVTQVTAQSNSKMLAQAPMAPSVINEQWQALASEGLPHCIKIGAVANDEQAFSLCARIELLAGPRPFIIWDPVLQTSSMSTISRLSKEAIVQLLNVADIVTPNVSELAALSQYFRNQSTISSHHDARKAAKTLLATSNLAEHPGAEKATLLKGVFVKAGHADWQCDATDMYFTQTEDVSFSQPRCDAGELRGTGCLLASAIAGFYAKDYCVNDALTLANAYVRKVRNVSTSQRDKFHHPKAVGFPTNPDIFPTVCFKNSVFKTSANGEREISHQHSSPFEPFEPFVPIAPKRGIYPVVDSADWIERLLPTGVNIIQLRIKSDKKDSGQAWISEEIKKAVALTRGTSCQLFINDHWELAIEHGAFGVHLGQEDLFDADIKAIRHAGLRLGVSTHGYAELQRVKALSPSYIALGHIFATQTKTMPSKPQGLARLKQYVQLCADTPTVAIGGIDISRCKAVANTGVTHIAVVSAITKATNPIHAYSALNKEAGYA</sequence>
<comment type="catalytic activity">
    <reaction evidence="6 9">
        <text>4-methyl-5-(2-phosphooxyethyl)-thiazole + 4-amino-2-methyl-5-(diphosphooxymethyl)pyrimidine + H(+) = thiamine phosphate + diphosphate</text>
        <dbReference type="Rhea" id="RHEA:22328"/>
        <dbReference type="ChEBI" id="CHEBI:15378"/>
        <dbReference type="ChEBI" id="CHEBI:33019"/>
        <dbReference type="ChEBI" id="CHEBI:37575"/>
        <dbReference type="ChEBI" id="CHEBI:57841"/>
        <dbReference type="ChEBI" id="CHEBI:58296"/>
        <dbReference type="EC" id="2.5.1.3"/>
    </reaction>
</comment>
<accession>A0A6L9MXX1</accession>
<dbReference type="Pfam" id="PF08543">
    <property type="entry name" value="Phos_pyr_kin"/>
    <property type="match status" value="1"/>
</dbReference>
<comment type="caution">
    <text evidence="13">The sequence shown here is derived from an EMBL/GenBank/DDBJ whole genome shotgun (WGS) entry which is preliminary data.</text>
</comment>
<dbReference type="Proteomes" id="UP000478837">
    <property type="component" value="Unassembled WGS sequence"/>
</dbReference>
<dbReference type="GO" id="GO:0009229">
    <property type="term" value="P:thiamine diphosphate biosynthetic process"/>
    <property type="evidence" value="ECO:0007669"/>
    <property type="project" value="UniProtKB-UniPathway"/>
</dbReference>
<evidence type="ECO:0000259" key="12">
    <source>
        <dbReference type="Pfam" id="PF08543"/>
    </source>
</evidence>
<dbReference type="InterPro" id="IPR029056">
    <property type="entry name" value="Ribokinase-like"/>
</dbReference>
<evidence type="ECO:0000256" key="8">
    <source>
        <dbReference type="ARBA" id="ARBA00047883"/>
    </source>
</evidence>
<evidence type="ECO:0000256" key="9">
    <source>
        <dbReference type="RuleBase" id="RU003826"/>
    </source>
</evidence>
<dbReference type="GO" id="GO:0005829">
    <property type="term" value="C:cytosol"/>
    <property type="evidence" value="ECO:0007669"/>
    <property type="project" value="TreeGrafter"/>
</dbReference>
<dbReference type="Gene3D" id="3.20.20.70">
    <property type="entry name" value="Aldolase class I"/>
    <property type="match status" value="1"/>
</dbReference>
<comment type="catalytic activity">
    <reaction evidence="8 9">
        <text>2-[(2R,5Z)-2-carboxy-4-methylthiazol-5(2H)-ylidene]ethyl phosphate + 4-amino-2-methyl-5-(diphosphooxymethyl)pyrimidine + 2 H(+) = thiamine phosphate + CO2 + diphosphate</text>
        <dbReference type="Rhea" id="RHEA:47844"/>
        <dbReference type="ChEBI" id="CHEBI:15378"/>
        <dbReference type="ChEBI" id="CHEBI:16526"/>
        <dbReference type="ChEBI" id="CHEBI:33019"/>
        <dbReference type="ChEBI" id="CHEBI:37575"/>
        <dbReference type="ChEBI" id="CHEBI:57841"/>
        <dbReference type="ChEBI" id="CHEBI:62899"/>
        <dbReference type="EC" id="2.5.1.3"/>
    </reaction>
</comment>
<gene>
    <name evidence="13" type="primary">thiE</name>
    <name evidence="13" type="ORF">GTW09_15920</name>
</gene>
<dbReference type="SUPFAM" id="SSF51391">
    <property type="entry name" value="Thiamin phosphate synthase"/>
    <property type="match status" value="1"/>
</dbReference>
<keyword evidence="2 9" id="KW-0808">Transferase</keyword>
<dbReference type="GO" id="GO:0008902">
    <property type="term" value="F:hydroxymethylpyrimidine kinase activity"/>
    <property type="evidence" value="ECO:0007669"/>
    <property type="project" value="TreeGrafter"/>
</dbReference>
<dbReference type="AlphaFoldDB" id="A0A6L9MXX1"/>
<evidence type="ECO:0000256" key="4">
    <source>
        <dbReference type="ARBA" id="ARBA00022842"/>
    </source>
</evidence>
<evidence type="ECO:0000256" key="1">
    <source>
        <dbReference type="ARBA" id="ARBA00005165"/>
    </source>
</evidence>
<organism evidence="13 14">
    <name type="scientific">Alteromonas hispanica</name>
    <dbReference type="NCBI Taxonomy" id="315421"/>
    <lineage>
        <taxon>Bacteria</taxon>
        <taxon>Pseudomonadati</taxon>
        <taxon>Pseudomonadota</taxon>
        <taxon>Gammaproteobacteria</taxon>
        <taxon>Alteromonadales</taxon>
        <taxon>Alteromonadaceae</taxon>
        <taxon>Alteromonas/Salinimonas group</taxon>
        <taxon>Alteromonas</taxon>
    </lineage>
</organism>
<dbReference type="InterPro" id="IPR013749">
    <property type="entry name" value="PM/HMP-P_kinase-1"/>
</dbReference>
<keyword evidence="3" id="KW-0479">Metal-binding</keyword>
<evidence type="ECO:0000256" key="7">
    <source>
        <dbReference type="ARBA" id="ARBA00047851"/>
    </source>
</evidence>
<dbReference type="NCBIfam" id="NF002904">
    <property type="entry name" value="PRK03512.1"/>
    <property type="match status" value="1"/>
</dbReference>
<dbReference type="Pfam" id="PF02581">
    <property type="entry name" value="TMP-TENI"/>
    <property type="match status" value="1"/>
</dbReference>
<dbReference type="Gene3D" id="3.40.1190.20">
    <property type="match status" value="1"/>
</dbReference>
<dbReference type="EMBL" id="JAAAWP010000013">
    <property type="protein sequence ID" value="NDW23008.1"/>
    <property type="molecule type" value="Genomic_DNA"/>
</dbReference>
<name>A0A6L9MXX1_9ALTE</name>
<proteinExistence type="inferred from homology"/>
<evidence type="ECO:0000313" key="14">
    <source>
        <dbReference type="Proteomes" id="UP000478837"/>
    </source>
</evidence>